<evidence type="ECO:0000313" key="2">
    <source>
        <dbReference type="EMBL" id="RKQ87182.1"/>
    </source>
</evidence>
<dbReference type="EMBL" id="RBIL01000002">
    <property type="protein sequence ID" value="RKQ87182.1"/>
    <property type="molecule type" value="Genomic_DNA"/>
</dbReference>
<protein>
    <recommendedName>
        <fullName evidence="1">PGM1 C-terminal domain-containing protein</fullName>
    </recommendedName>
</protein>
<feature type="domain" description="PGM1 C-terminal" evidence="1">
    <location>
        <begin position="201"/>
        <end position="249"/>
    </location>
</feature>
<reference evidence="2 3" key="1">
    <citation type="submission" date="2018-10" db="EMBL/GenBank/DDBJ databases">
        <title>Genomic Encyclopedia of Archaeal and Bacterial Type Strains, Phase II (KMG-II): from individual species to whole genera.</title>
        <authorList>
            <person name="Goeker M."/>
        </authorList>
    </citation>
    <scope>NUCLEOTIDE SEQUENCE [LARGE SCALE GENOMIC DNA]</scope>
    <source>
        <strain evidence="2 3">DSM 14954</strain>
    </source>
</reference>
<accession>A0A660L2T4</accession>
<evidence type="ECO:0000259" key="1">
    <source>
        <dbReference type="Pfam" id="PF18105"/>
    </source>
</evidence>
<dbReference type="AlphaFoldDB" id="A0A660L2T4"/>
<sequence>METRSGFEYSTHMAFPMHRLLELRTPSARVVVPGPVEPALVSYYLELIGVGAGDRVGIVSGGDVGPTPAVVSLNDLRAARVPLADEDARPAATVRVRVRDDHSVQVLSAHDRLPDGGTRLSSGSGYVDELYRYGARTGARLAADGRRGSFAVDFALDDEGHATALGASTAPEEHAHATLLALRANAFRAGFAVGVDEDWRQVVATLRETGTAYNPIARAGVVAYGLETLADTGELHLVALGNARTEAEQCFYAALTALGAVSAETTAGSARYASKERGAWPVTRSTSRVTPAVALARSASASTPSIAA</sequence>
<comment type="caution">
    <text evidence="2">The sequence shown here is derived from an EMBL/GenBank/DDBJ whole genome shotgun (WGS) entry which is preliminary data.</text>
</comment>
<gene>
    <name evidence="2" type="ORF">C8N24_5202</name>
</gene>
<evidence type="ECO:0000313" key="3">
    <source>
        <dbReference type="Proteomes" id="UP000278962"/>
    </source>
</evidence>
<name>A0A660L2T4_9ACTN</name>
<keyword evidence="3" id="KW-1185">Reference proteome</keyword>
<organism evidence="2 3">
    <name type="scientific">Solirubrobacter pauli</name>
    <dbReference type="NCBI Taxonomy" id="166793"/>
    <lineage>
        <taxon>Bacteria</taxon>
        <taxon>Bacillati</taxon>
        <taxon>Actinomycetota</taxon>
        <taxon>Thermoleophilia</taxon>
        <taxon>Solirubrobacterales</taxon>
        <taxon>Solirubrobacteraceae</taxon>
        <taxon>Solirubrobacter</taxon>
    </lineage>
</organism>
<proteinExistence type="predicted"/>
<dbReference type="InterPro" id="IPR041356">
    <property type="entry name" value="PGM1_C"/>
</dbReference>
<dbReference type="Pfam" id="PF18105">
    <property type="entry name" value="PGM1_C"/>
    <property type="match status" value="1"/>
</dbReference>
<dbReference type="Proteomes" id="UP000278962">
    <property type="component" value="Unassembled WGS sequence"/>
</dbReference>